<name>A0A9P0KS83_ACAOB</name>
<gene>
    <name evidence="1" type="ORF">ACAOBT_LOCUS14749</name>
</gene>
<evidence type="ECO:0000313" key="1">
    <source>
        <dbReference type="EMBL" id="CAH1981918.1"/>
    </source>
</evidence>
<keyword evidence="2" id="KW-1185">Reference proteome</keyword>
<accession>A0A9P0KS83</accession>
<protein>
    <submittedName>
        <fullName evidence="1">Uncharacterized protein</fullName>
    </submittedName>
</protein>
<dbReference type="EMBL" id="CAKOFQ010006914">
    <property type="protein sequence ID" value="CAH1981918.1"/>
    <property type="molecule type" value="Genomic_DNA"/>
</dbReference>
<comment type="caution">
    <text evidence="1">The sequence shown here is derived from an EMBL/GenBank/DDBJ whole genome shotgun (WGS) entry which is preliminary data.</text>
</comment>
<sequence length="33" mass="3923">MKLSINLSRKINSNHLITNQCFFIQTINFNKKL</sequence>
<reference evidence="1" key="1">
    <citation type="submission" date="2022-03" db="EMBL/GenBank/DDBJ databases">
        <authorList>
            <person name="Sayadi A."/>
        </authorList>
    </citation>
    <scope>NUCLEOTIDE SEQUENCE</scope>
</reference>
<proteinExistence type="predicted"/>
<evidence type="ECO:0000313" key="2">
    <source>
        <dbReference type="Proteomes" id="UP001152888"/>
    </source>
</evidence>
<organism evidence="1 2">
    <name type="scientific">Acanthoscelides obtectus</name>
    <name type="common">Bean weevil</name>
    <name type="synonym">Bruchus obtectus</name>
    <dbReference type="NCBI Taxonomy" id="200917"/>
    <lineage>
        <taxon>Eukaryota</taxon>
        <taxon>Metazoa</taxon>
        <taxon>Ecdysozoa</taxon>
        <taxon>Arthropoda</taxon>
        <taxon>Hexapoda</taxon>
        <taxon>Insecta</taxon>
        <taxon>Pterygota</taxon>
        <taxon>Neoptera</taxon>
        <taxon>Endopterygota</taxon>
        <taxon>Coleoptera</taxon>
        <taxon>Polyphaga</taxon>
        <taxon>Cucujiformia</taxon>
        <taxon>Chrysomeloidea</taxon>
        <taxon>Chrysomelidae</taxon>
        <taxon>Bruchinae</taxon>
        <taxon>Bruchini</taxon>
        <taxon>Acanthoscelides</taxon>
    </lineage>
</organism>
<dbReference type="Proteomes" id="UP001152888">
    <property type="component" value="Unassembled WGS sequence"/>
</dbReference>
<dbReference type="AlphaFoldDB" id="A0A9P0KS83"/>